<keyword evidence="6 7" id="KW-0539">Nucleus</keyword>
<dbReference type="AlphaFoldDB" id="A0A1I7RSR7"/>
<evidence type="ECO:0000256" key="6">
    <source>
        <dbReference type="ARBA" id="ARBA00023242"/>
    </source>
</evidence>
<dbReference type="Pfam" id="PF16878">
    <property type="entry name" value="SIX1_SD"/>
    <property type="match status" value="1"/>
</dbReference>
<feature type="region of interest" description="Disordered" evidence="9">
    <location>
        <begin position="69"/>
        <end position="110"/>
    </location>
</feature>
<dbReference type="PANTHER" id="PTHR10390:SF33">
    <property type="entry name" value="PROTEIN OPTIX"/>
    <property type="match status" value="1"/>
</dbReference>
<dbReference type="GO" id="GO:0005667">
    <property type="term" value="C:transcription regulator complex"/>
    <property type="evidence" value="ECO:0007669"/>
    <property type="project" value="TreeGrafter"/>
</dbReference>
<dbReference type="InterPro" id="IPR031701">
    <property type="entry name" value="SIX1_SD"/>
</dbReference>
<evidence type="ECO:0000256" key="4">
    <source>
        <dbReference type="ARBA" id="ARBA00023125"/>
    </source>
</evidence>
<dbReference type="PANTHER" id="PTHR10390">
    <property type="entry name" value="HOMEOBOX PROTEIN SIX"/>
    <property type="match status" value="1"/>
</dbReference>
<evidence type="ECO:0000256" key="5">
    <source>
        <dbReference type="ARBA" id="ARBA00023155"/>
    </source>
</evidence>
<feature type="compositionally biased region" description="Basic and acidic residues" evidence="9">
    <location>
        <begin position="466"/>
        <end position="476"/>
    </location>
</feature>
<feature type="compositionally biased region" description="Polar residues" evidence="9">
    <location>
        <begin position="366"/>
        <end position="390"/>
    </location>
</feature>
<protein>
    <submittedName>
        <fullName evidence="11">Homeobox domain-containing protein</fullName>
    </submittedName>
</protein>
<dbReference type="GO" id="GO:0000978">
    <property type="term" value="F:RNA polymerase II cis-regulatory region sequence-specific DNA binding"/>
    <property type="evidence" value="ECO:0007669"/>
    <property type="project" value="TreeGrafter"/>
</dbReference>
<feature type="compositionally biased region" description="Low complexity" evidence="9">
    <location>
        <begin position="69"/>
        <end position="88"/>
    </location>
</feature>
<dbReference type="PROSITE" id="PS50071">
    <property type="entry name" value="HOMEOBOX_2"/>
    <property type="match status" value="1"/>
</dbReference>
<dbReference type="WBParaSite" id="BXY_0377100.1">
    <property type="protein sequence ID" value="BXY_0377100.1"/>
    <property type="gene ID" value="BXY_0377100"/>
</dbReference>
<evidence type="ECO:0000256" key="3">
    <source>
        <dbReference type="ARBA" id="ARBA00022473"/>
    </source>
</evidence>
<comment type="subcellular location">
    <subcellularLocation>
        <location evidence="1 7 8">Nucleus</location>
    </subcellularLocation>
</comment>
<accession>A0A1I7RSR7</accession>
<proteinExistence type="inferred from homology"/>
<dbReference type="SUPFAM" id="SSF46689">
    <property type="entry name" value="Homeodomain-like"/>
    <property type="match status" value="1"/>
</dbReference>
<evidence type="ECO:0000256" key="9">
    <source>
        <dbReference type="SAM" id="MobiDB-lite"/>
    </source>
</evidence>
<organism evidence="10 11">
    <name type="scientific">Bursaphelenchus xylophilus</name>
    <name type="common">Pinewood nematode worm</name>
    <name type="synonym">Aphelenchoides xylophilus</name>
    <dbReference type="NCBI Taxonomy" id="6326"/>
    <lineage>
        <taxon>Eukaryota</taxon>
        <taxon>Metazoa</taxon>
        <taxon>Ecdysozoa</taxon>
        <taxon>Nematoda</taxon>
        <taxon>Chromadorea</taxon>
        <taxon>Rhabditida</taxon>
        <taxon>Tylenchina</taxon>
        <taxon>Tylenchomorpha</taxon>
        <taxon>Aphelenchoidea</taxon>
        <taxon>Aphelenchoididae</taxon>
        <taxon>Bursaphelenchus</taxon>
    </lineage>
</organism>
<keyword evidence="5 7" id="KW-0371">Homeobox</keyword>
<dbReference type="GO" id="GO:0000981">
    <property type="term" value="F:DNA-binding transcription factor activity, RNA polymerase II-specific"/>
    <property type="evidence" value="ECO:0007669"/>
    <property type="project" value="TreeGrafter"/>
</dbReference>
<evidence type="ECO:0000256" key="1">
    <source>
        <dbReference type="ARBA" id="ARBA00004123"/>
    </source>
</evidence>
<feature type="compositionally biased region" description="Polar residues" evidence="9">
    <location>
        <begin position="90"/>
        <end position="110"/>
    </location>
</feature>
<reference evidence="11" key="1">
    <citation type="submission" date="2016-11" db="UniProtKB">
        <authorList>
            <consortium name="WormBaseParasite"/>
        </authorList>
    </citation>
    <scope>IDENTIFICATION</scope>
</reference>
<dbReference type="Proteomes" id="UP000095284">
    <property type="component" value="Unplaced"/>
</dbReference>
<dbReference type="FunFam" id="1.10.10.60:FF:000046">
    <property type="entry name" value="SIX homeobox 3"/>
    <property type="match status" value="1"/>
</dbReference>
<evidence type="ECO:0000313" key="11">
    <source>
        <dbReference type="WBParaSite" id="BXY_0377100.1"/>
    </source>
</evidence>
<feature type="compositionally biased region" description="Basic and acidic residues" evidence="9">
    <location>
        <begin position="353"/>
        <end position="365"/>
    </location>
</feature>
<dbReference type="Pfam" id="PF00046">
    <property type="entry name" value="Homeodomain"/>
    <property type="match status" value="1"/>
</dbReference>
<dbReference type="InterPro" id="IPR009057">
    <property type="entry name" value="Homeodomain-like_sf"/>
</dbReference>
<dbReference type="InterPro" id="IPR001356">
    <property type="entry name" value="HD"/>
</dbReference>
<dbReference type="CDD" id="cd00086">
    <property type="entry name" value="homeodomain"/>
    <property type="match status" value="1"/>
</dbReference>
<evidence type="ECO:0000256" key="2">
    <source>
        <dbReference type="ARBA" id="ARBA00008161"/>
    </source>
</evidence>
<dbReference type="eggNOG" id="KOG0775">
    <property type="taxonomic scope" value="Eukaryota"/>
</dbReference>
<dbReference type="GO" id="GO:0005634">
    <property type="term" value="C:nucleus"/>
    <property type="evidence" value="ECO:0007669"/>
    <property type="project" value="UniProtKB-SubCell"/>
</dbReference>
<feature type="region of interest" description="Disordered" evidence="9">
    <location>
        <begin position="498"/>
        <end position="528"/>
    </location>
</feature>
<evidence type="ECO:0000313" key="10">
    <source>
        <dbReference type="Proteomes" id="UP000095284"/>
    </source>
</evidence>
<dbReference type="Gene3D" id="1.10.10.60">
    <property type="entry name" value="Homeodomain-like"/>
    <property type="match status" value="1"/>
</dbReference>
<name>A0A1I7RSR7_BURXY</name>
<keyword evidence="4 7" id="KW-0238">DNA-binding</keyword>
<feature type="DNA-binding region" description="Homeobox" evidence="7">
    <location>
        <begin position="274"/>
        <end position="333"/>
    </location>
</feature>
<feature type="region of interest" description="Disordered" evidence="9">
    <location>
        <begin position="338"/>
        <end position="390"/>
    </location>
</feature>
<comment type="similarity">
    <text evidence="2">Belongs to the SIX/Sine oculis homeobox family.</text>
</comment>
<keyword evidence="3" id="KW-0217">Developmental protein</keyword>
<evidence type="ECO:0000256" key="7">
    <source>
        <dbReference type="PROSITE-ProRule" id="PRU00108"/>
    </source>
</evidence>
<dbReference type="SMART" id="SM00389">
    <property type="entry name" value="HOX"/>
    <property type="match status" value="1"/>
</dbReference>
<feature type="region of interest" description="Disordered" evidence="9">
    <location>
        <begin position="455"/>
        <end position="481"/>
    </location>
</feature>
<evidence type="ECO:0000256" key="8">
    <source>
        <dbReference type="RuleBase" id="RU000682"/>
    </source>
</evidence>
<sequence length="528" mass="60051">MITFGLTSLRLCAEQSLLIRNEAQGEDGGSEGNRGLVVSDGLQTMEDFQKAMMMYQQMMAMAAVQQNAASTGTRSNGSNSGAASPPGSVHSDNGSPESTENCSNNNQNPLMKSYQDLLKSMQQPGQMFPFQFGLSNSATEPNPGLSMIFNQNNMLNSEQLQVIKTIEKMDDDGDYNNLMLFIQQLSPDMILAICRHESFLRARASVLFHRREYQEMYNLLESHQFSPAHHQKLQHLWQEARYFEAERIRQRPLGPVDKYRVRKKFPLPKTIWDGEQKTHCFKERTRSTLREHYLKDPYPNPQMKKELAHKTGLSPMQVGNWFKNRRQRDRAAHMKNQQNGLLLDPNSGLRSPDSPHSEDLNHEEGQSTSTLRGSPSTDSDDNNISSGSLKSPNLMFPNFINPLLPPLPPQFQLSPNNNSNMNPMEMMMSNFLQNPFFKQLQMNILAKQQQFIQQQKDSELMNSSTKEGKEKREIKSETQVTPKRSKLCIDELLKQKELSVENLETEEPTTDTSGSGASGHEEDDWVKV</sequence>